<dbReference type="EMBL" id="JAGIOI010000001">
    <property type="protein sequence ID" value="MBP2411858.1"/>
    <property type="molecule type" value="Genomic_DNA"/>
</dbReference>
<evidence type="ECO:0000259" key="1">
    <source>
        <dbReference type="PROSITE" id="PS50968"/>
    </source>
</evidence>
<dbReference type="InterPro" id="IPR000089">
    <property type="entry name" value="Biotin_lipoyl"/>
</dbReference>
<dbReference type="RefSeq" id="WP_209677260.1">
    <property type="nucleotide sequence ID" value="NZ_JAGIOI010000001.1"/>
</dbReference>
<gene>
    <name evidence="2" type="ORF">JOF48_000657</name>
</gene>
<keyword evidence="2" id="KW-0012">Acyltransferase</keyword>
<accession>A0ABS4YSU0</accession>
<reference evidence="2 3" key="1">
    <citation type="submission" date="2021-03" db="EMBL/GenBank/DDBJ databases">
        <title>Sequencing the genomes of 1000 actinobacteria strains.</title>
        <authorList>
            <person name="Klenk H.-P."/>
        </authorList>
    </citation>
    <scope>NUCLEOTIDE SEQUENCE [LARGE SCALE GENOMIC DNA]</scope>
    <source>
        <strain evidence="2 3">DSM 16005</strain>
    </source>
</reference>
<dbReference type="InterPro" id="IPR011053">
    <property type="entry name" value="Single_hybrid_motif"/>
</dbReference>
<dbReference type="PROSITE" id="PS50968">
    <property type="entry name" value="BIOTINYL_LIPOYL"/>
    <property type="match status" value="1"/>
</dbReference>
<dbReference type="Gene3D" id="2.40.50.100">
    <property type="match status" value="1"/>
</dbReference>
<sequence length="77" mass="8084">MSEVLFPMMTGDGSEPGVLATWYVADGEVVAEKHLLAEVAIDKVDAEIYAPVSGTVRLRVAEGDEVAQGAVIAVIEP</sequence>
<organism evidence="2 3">
    <name type="scientific">Arthrobacter stackebrandtii</name>
    <dbReference type="NCBI Taxonomy" id="272161"/>
    <lineage>
        <taxon>Bacteria</taxon>
        <taxon>Bacillati</taxon>
        <taxon>Actinomycetota</taxon>
        <taxon>Actinomycetes</taxon>
        <taxon>Micrococcales</taxon>
        <taxon>Micrococcaceae</taxon>
        <taxon>Arthrobacter</taxon>
    </lineage>
</organism>
<dbReference type="SUPFAM" id="SSF51230">
    <property type="entry name" value="Single hybrid motif"/>
    <property type="match status" value="1"/>
</dbReference>
<keyword evidence="2" id="KW-0808">Transferase</keyword>
<evidence type="ECO:0000313" key="2">
    <source>
        <dbReference type="EMBL" id="MBP2411858.1"/>
    </source>
</evidence>
<keyword evidence="2" id="KW-0670">Pyruvate</keyword>
<name>A0ABS4YSU0_9MICC</name>
<comment type="caution">
    <text evidence="2">The sequence shown here is derived from an EMBL/GenBank/DDBJ whole genome shotgun (WGS) entry which is preliminary data.</text>
</comment>
<proteinExistence type="predicted"/>
<feature type="domain" description="Lipoyl-binding" evidence="1">
    <location>
        <begin position="1"/>
        <end position="76"/>
    </location>
</feature>
<evidence type="ECO:0000313" key="3">
    <source>
        <dbReference type="Proteomes" id="UP000711614"/>
    </source>
</evidence>
<dbReference type="CDD" id="cd06849">
    <property type="entry name" value="lipoyl_domain"/>
    <property type="match status" value="1"/>
</dbReference>
<keyword evidence="3" id="KW-1185">Reference proteome</keyword>
<protein>
    <submittedName>
        <fullName evidence="2">Pyruvate/2-oxoglutarate dehydrogenase complex dihydrolipoamide acyltransferase (E2) component</fullName>
    </submittedName>
</protein>
<dbReference type="GO" id="GO:0016746">
    <property type="term" value="F:acyltransferase activity"/>
    <property type="evidence" value="ECO:0007669"/>
    <property type="project" value="UniProtKB-KW"/>
</dbReference>
<dbReference type="Proteomes" id="UP000711614">
    <property type="component" value="Unassembled WGS sequence"/>
</dbReference>
<dbReference type="Pfam" id="PF00364">
    <property type="entry name" value="Biotin_lipoyl"/>
    <property type="match status" value="1"/>
</dbReference>